<dbReference type="Proteomes" id="UP000000376">
    <property type="component" value="Chromosome"/>
</dbReference>
<dbReference type="Pfam" id="PF01551">
    <property type="entry name" value="Peptidase_M23"/>
    <property type="match status" value="1"/>
</dbReference>
<organism evidence="3 4">
    <name type="scientific">Arcanobacterium haemolyticum (strain ATCC 9345 / DSM 20595 / CCM 5947 / CCUG 17215 / LMG 16163 / NBRC 15585 / NCTC 8452 / 11018)</name>
    <dbReference type="NCBI Taxonomy" id="644284"/>
    <lineage>
        <taxon>Bacteria</taxon>
        <taxon>Bacillati</taxon>
        <taxon>Actinomycetota</taxon>
        <taxon>Actinomycetes</taxon>
        <taxon>Actinomycetales</taxon>
        <taxon>Actinomycetaceae</taxon>
        <taxon>Arcanobacterium</taxon>
    </lineage>
</organism>
<dbReference type="eggNOG" id="COG0739">
    <property type="taxonomic scope" value="Bacteria"/>
</dbReference>
<evidence type="ECO:0000256" key="1">
    <source>
        <dbReference type="SAM" id="Phobius"/>
    </source>
</evidence>
<evidence type="ECO:0000259" key="2">
    <source>
        <dbReference type="Pfam" id="PF01551"/>
    </source>
</evidence>
<reference evidence="3 4" key="1">
    <citation type="journal article" date="2010" name="Stand. Genomic Sci.">
        <title>Complete genome sequence of Arcanobacterium haemolyticum type strain (11018).</title>
        <authorList>
            <person name="Yasawong M."/>
            <person name="Teshima H."/>
            <person name="Lapidus A."/>
            <person name="Nolan M."/>
            <person name="Lucas S."/>
            <person name="Glavina Del Rio T."/>
            <person name="Tice H."/>
            <person name="Cheng J."/>
            <person name="Bruce D."/>
            <person name="Detter C."/>
            <person name="Tapia R."/>
            <person name="Han C."/>
            <person name="Goodwin L."/>
            <person name="Pitluck S."/>
            <person name="Liolios K."/>
            <person name="Ivanova N."/>
            <person name="Mavromatis K."/>
            <person name="Mikhailova N."/>
            <person name="Pati A."/>
            <person name="Chen A."/>
            <person name="Palaniappan K."/>
            <person name="Land M."/>
            <person name="Hauser L."/>
            <person name="Chang Y."/>
            <person name="Jeffries C."/>
            <person name="Rohde M."/>
            <person name="Sikorski J."/>
            <person name="Pukall R."/>
            <person name="Goker M."/>
            <person name="Woyke T."/>
            <person name="Bristow J."/>
            <person name="Eisen J."/>
            <person name="Markowitz V."/>
            <person name="Hugenholtz P."/>
            <person name="Kyrpides N."/>
            <person name="Klenk H."/>
        </authorList>
    </citation>
    <scope>NUCLEOTIDE SEQUENCE [LARGE SCALE GENOMIC DNA]</scope>
    <source>
        <strain evidence="4">ATCC 9345 / DSM 20595 / CCUG 17215 / LMG 16163 / NBRC 15585 / NCTC 8452 / 11018</strain>
    </source>
</reference>
<name>D7BMF5_ARCHD</name>
<dbReference type="Gene3D" id="2.70.70.10">
    <property type="entry name" value="Glucose Permease (Domain IIA)"/>
    <property type="match status" value="1"/>
</dbReference>
<accession>D7BMF5</accession>
<dbReference type="KEGG" id="ahe:Arch_0349"/>
<gene>
    <name evidence="3" type="ordered locus">Arch_0349</name>
</gene>
<keyword evidence="1" id="KW-0812">Transmembrane</keyword>
<dbReference type="EMBL" id="CP002045">
    <property type="protein sequence ID" value="ADH92104.1"/>
    <property type="molecule type" value="Genomic_DNA"/>
</dbReference>
<sequence length="337" mass="35989">MVSEEHTRPTRRELRLARLSHQANSSNSDTVVLDHAEDAAKPCDVTRISTPLTACPEPEAVVSYAGSSHLVDKFKRFFGTQSPTKVILSTACAFAVAVGSGFAMGPLVFESSAVAKSEETVLQGVQELDESTPSHLRALSGAADSARYRAYEEQFSGKPIVCQTTASANSLTSVLRDKVDHFIHPMAAGTFRESSPFGWRIHPILGSSKLHEGVDYAAPIGTPIYAVADGKVVFSGSDSYTLGAPVLIIQHKVNGVEFTSWYLHSFSEGIHVKEGDEVKMGDHVADVGNSGRSTGAHLHFEIHPGTFTGFTGAGPVDPIAFMKEHGAVDIHDVCGAK</sequence>
<feature type="transmembrane region" description="Helical" evidence="1">
    <location>
        <begin position="86"/>
        <end position="109"/>
    </location>
</feature>
<evidence type="ECO:0000313" key="4">
    <source>
        <dbReference type="Proteomes" id="UP000000376"/>
    </source>
</evidence>
<dbReference type="CDD" id="cd12797">
    <property type="entry name" value="M23_peptidase"/>
    <property type="match status" value="1"/>
</dbReference>
<proteinExistence type="predicted"/>
<dbReference type="InterPro" id="IPR050570">
    <property type="entry name" value="Cell_wall_metabolism_enzyme"/>
</dbReference>
<evidence type="ECO:0000313" key="3">
    <source>
        <dbReference type="EMBL" id="ADH92104.1"/>
    </source>
</evidence>
<keyword evidence="1" id="KW-0472">Membrane</keyword>
<dbReference type="GO" id="GO:0004222">
    <property type="term" value="F:metalloendopeptidase activity"/>
    <property type="evidence" value="ECO:0007669"/>
    <property type="project" value="TreeGrafter"/>
</dbReference>
<dbReference type="AlphaFoldDB" id="D7BMF5"/>
<dbReference type="PANTHER" id="PTHR21666">
    <property type="entry name" value="PEPTIDASE-RELATED"/>
    <property type="match status" value="1"/>
</dbReference>
<dbReference type="PANTHER" id="PTHR21666:SF270">
    <property type="entry name" value="MUREIN HYDROLASE ACTIVATOR ENVC"/>
    <property type="match status" value="1"/>
</dbReference>
<protein>
    <submittedName>
        <fullName evidence="3">Peptidase M23</fullName>
    </submittedName>
</protein>
<keyword evidence="4" id="KW-1185">Reference proteome</keyword>
<dbReference type="SUPFAM" id="SSF51261">
    <property type="entry name" value="Duplicated hybrid motif"/>
    <property type="match status" value="1"/>
</dbReference>
<feature type="domain" description="M23ase beta-sheet core" evidence="2">
    <location>
        <begin position="210"/>
        <end position="304"/>
    </location>
</feature>
<keyword evidence="1" id="KW-1133">Transmembrane helix</keyword>
<dbReference type="InterPro" id="IPR011055">
    <property type="entry name" value="Dup_hybrid_motif"/>
</dbReference>
<dbReference type="HOGENOM" id="CLU_029425_3_2_11"/>
<dbReference type="InterPro" id="IPR016047">
    <property type="entry name" value="M23ase_b-sheet_dom"/>
</dbReference>
<dbReference type="STRING" id="644284.Arch_0349"/>